<keyword evidence="4" id="KW-0808">Transferase</keyword>
<reference evidence="7 8" key="1">
    <citation type="journal article" date="2019" name="Int. J. Syst. Evol. Microbiol.">
        <title>The Global Catalogue of Microorganisms (GCM) 10K type strain sequencing project: providing services to taxonomists for standard genome sequencing and annotation.</title>
        <authorList>
            <consortium name="The Broad Institute Genomics Platform"/>
            <consortium name="The Broad Institute Genome Sequencing Center for Infectious Disease"/>
            <person name="Wu L."/>
            <person name="Ma J."/>
        </authorList>
    </citation>
    <scope>NUCLEOTIDE SEQUENCE [LARGE SCALE GENOMIC DNA]</scope>
    <source>
        <strain evidence="7 8">JCM 16330</strain>
    </source>
</reference>
<dbReference type="PANTHER" id="PTHR42878:SF15">
    <property type="entry name" value="BACTERIOPHYTOCHROME"/>
    <property type="match status" value="1"/>
</dbReference>
<accession>A0AAV3S8E0</accession>
<evidence type="ECO:0000256" key="2">
    <source>
        <dbReference type="ARBA" id="ARBA00012438"/>
    </source>
</evidence>
<gene>
    <name evidence="7" type="ORF">GCM10009066_15220</name>
</gene>
<name>A0AAV3S8E0_9EURY</name>
<evidence type="ECO:0000313" key="7">
    <source>
        <dbReference type="EMBL" id="GAA0302089.1"/>
    </source>
</evidence>
<evidence type="ECO:0000259" key="6">
    <source>
        <dbReference type="PROSITE" id="PS50109"/>
    </source>
</evidence>
<dbReference type="PANTHER" id="PTHR42878">
    <property type="entry name" value="TWO-COMPONENT HISTIDINE KINASE"/>
    <property type="match status" value="1"/>
</dbReference>
<evidence type="ECO:0000256" key="1">
    <source>
        <dbReference type="ARBA" id="ARBA00000085"/>
    </source>
</evidence>
<comment type="caution">
    <text evidence="7">The sequence shown here is derived from an EMBL/GenBank/DDBJ whole genome shotgun (WGS) entry which is preliminary data.</text>
</comment>
<evidence type="ECO:0000256" key="5">
    <source>
        <dbReference type="ARBA" id="ARBA00022777"/>
    </source>
</evidence>
<dbReference type="SUPFAM" id="SSF47384">
    <property type="entry name" value="Homodimeric domain of signal transducing histidine kinase"/>
    <property type="match status" value="1"/>
</dbReference>
<dbReference type="InterPro" id="IPR036890">
    <property type="entry name" value="HATPase_C_sf"/>
</dbReference>
<dbReference type="InterPro" id="IPR036097">
    <property type="entry name" value="HisK_dim/P_sf"/>
</dbReference>
<keyword evidence="8" id="KW-1185">Reference proteome</keyword>
<dbReference type="SUPFAM" id="SSF55874">
    <property type="entry name" value="ATPase domain of HSP90 chaperone/DNA topoisomerase II/histidine kinase"/>
    <property type="match status" value="1"/>
</dbReference>
<dbReference type="AlphaFoldDB" id="A0AAV3S8E0"/>
<dbReference type="InterPro" id="IPR003661">
    <property type="entry name" value="HisK_dim/P_dom"/>
</dbReference>
<dbReference type="CDD" id="cd00082">
    <property type="entry name" value="HisKA"/>
    <property type="match status" value="1"/>
</dbReference>
<dbReference type="GO" id="GO:0007234">
    <property type="term" value="P:osmosensory signaling via phosphorelay pathway"/>
    <property type="evidence" value="ECO:0007669"/>
    <property type="project" value="TreeGrafter"/>
</dbReference>
<dbReference type="InterPro" id="IPR050351">
    <property type="entry name" value="BphY/WalK/GraS-like"/>
</dbReference>
<dbReference type="Pfam" id="PF00512">
    <property type="entry name" value="HisKA"/>
    <property type="match status" value="1"/>
</dbReference>
<dbReference type="Pfam" id="PF02518">
    <property type="entry name" value="HATPase_c"/>
    <property type="match status" value="1"/>
</dbReference>
<dbReference type="InterPro" id="IPR003594">
    <property type="entry name" value="HATPase_dom"/>
</dbReference>
<protein>
    <recommendedName>
        <fullName evidence="2">histidine kinase</fullName>
        <ecNumber evidence="2">2.7.13.3</ecNumber>
    </recommendedName>
</protein>
<dbReference type="Gene3D" id="1.10.287.130">
    <property type="match status" value="1"/>
</dbReference>
<dbReference type="PROSITE" id="PS50109">
    <property type="entry name" value="HIS_KIN"/>
    <property type="match status" value="1"/>
</dbReference>
<proteinExistence type="predicted"/>
<comment type="catalytic activity">
    <reaction evidence="1">
        <text>ATP + protein L-histidine = ADP + protein N-phospho-L-histidine.</text>
        <dbReference type="EC" id="2.7.13.3"/>
    </reaction>
</comment>
<dbReference type="EC" id="2.7.13.3" evidence="2"/>
<dbReference type="Proteomes" id="UP001500837">
    <property type="component" value="Unassembled WGS sequence"/>
</dbReference>
<keyword evidence="3" id="KW-0597">Phosphoprotein</keyword>
<dbReference type="PRINTS" id="PR00344">
    <property type="entry name" value="BCTRLSENSOR"/>
</dbReference>
<dbReference type="InterPro" id="IPR005467">
    <property type="entry name" value="His_kinase_dom"/>
</dbReference>
<organism evidence="7 8">
    <name type="scientific">Halarchaeum salinum</name>
    <dbReference type="NCBI Taxonomy" id="489912"/>
    <lineage>
        <taxon>Archaea</taxon>
        <taxon>Methanobacteriati</taxon>
        <taxon>Methanobacteriota</taxon>
        <taxon>Stenosarchaea group</taxon>
        <taxon>Halobacteria</taxon>
        <taxon>Halobacteriales</taxon>
        <taxon>Halobacteriaceae</taxon>
    </lineage>
</organism>
<evidence type="ECO:0000256" key="4">
    <source>
        <dbReference type="ARBA" id="ARBA00022679"/>
    </source>
</evidence>
<sequence>MSSTVGLKSAALDEFPDPIAIFDERAKLVDTNQQWNQLTQEADADFLPTSPGDDFASEVSQSPGKNTTVTDGIQAILEDSEELVTEYCPFDGTFPDRRFLLHLMGFTYESDRWLLSSLVDVTEIDDAALTARERANRAEDALSIISHDVQTPLSVIKGYAELLEEECEDDIANQSLERIQSASARASTIIDDAQTLLGGFEATDRETVELATIVEAVWNNLDHMNEEASLRVEDSFTFEAEVGLLRRVFENLFINAIDHAGPAVTVRVGCLPEPKSSTVGFFVEDDGPGLPDREVENVFTPGFTSDSQNGYGLGLAIVQTIIEGHGWAITASNGATGGARFEASGIHPVSESN</sequence>
<dbReference type="GO" id="GO:0000155">
    <property type="term" value="F:phosphorelay sensor kinase activity"/>
    <property type="evidence" value="ECO:0007669"/>
    <property type="project" value="InterPro"/>
</dbReference>
<dbReference type="InterPro" id="IPR004358">
    <property type="entry name" value="Sig_transdc_His_kin-like_C"/>
</dbReference>
<evidence type="ECO:0000256" key="3">
    <source>
        <dbReference type="ARBA" id="ARBA00022553"/>
    </source>
</evidence>
<evidence type="ECO:0000313" key="8">
    <source>
        <dbReference type="Proteomes" id="UP001500837"/>
    </source>
</evidence>
<dbReference type="GO" id="GO:0030295">
    <property type="term" value="F:protein kinase activator activity"/>
    <property type="evidence" value="ECO:0007669"/>
    <property type="project" value="TreeGrafter"/>
</dbReference>
<dbReference type="SMART" id="SM00388">
    <property type="entry name" value="HisKA"/>
    <property type="match status" value="1"/>
</dbReference>
<keyword evidence="5" id="KW-0418">Kinase</keyword>
<feature type="domain" description="Histidine kinase" evidence="6">
    <location>
        <begin position="144"/>
        <end position="341"/>
    </location>
</feature>
<dbReference type="Gene3D" id="3.30.565.10">
    <property type="entry name" value="Histidine kinase-like ATPase, C-terminal domain"/>
    <property type="match status" value="1"/>
</dbReference>
<dbReference type="GO" id="GO:0000156">
    <property type="term" value="F:phosphorelay response regulator activity"/>
    <property type="evidence" value="ECO:0007669"/>
    <property type="project" value="TreeGrafter"/>
</dbReference>
<dbReference type="EMBL" id="BAAABL010000043">
    <property type="protein sequence ID" value="GAA0302089.1"/>
    <property type="molecule type" value="Genomic_DNA"/>
</dbReference>
<dbReference type="SMART" id="SM00387">
    <property type="entry name" value="HATPase_c"/>
    <property type="match status" value="1"/>
</dbReference>